<feature type="transmembrane region" description="Helical" evidence="8">
    <location>
        <begin position="137"/>
        <end position="159"/>
    </location>
</feature>
<evidence type="ECO:0000313" key="9">
    <source>
        <dbReference type="EMBL" id="WKN37922.1"/>
    </source>
</evidence>
<feature type="transmembrane region" description="Helical" evidence="8">
    <location>
        <begin position="68"/>
        <end position="84"/>
    </location>
</feature>
<evidence type="ECO:0000256" key="7">
    <source>
        <dbReference type="ARBA" id="ARBA00023136"/>
    </source>
</evidence>
<keyword evidence="5 8" id="KW-0812">Transmembrane</keyword>
<keyword evidence="3" id="KW-0328">Glycosyltransferase</keyword>
<keyword evidence="4" id="KW-0808">Transferase</keyword>
<keyword evidence="6 8" id="KW-1133">Transmembrane helix</keyword>
<evidence type="ECO:0000256" key="6">
    <source>
        <dbReference type="ARBA" id="ARBA00022989"/>
    </source>
</evidence>
<name>A0AA49GP30_9BACT</name>
<dbReference type="GO" id="GO:0005886">
    <property type="term" value="C:plasma membrane"/>
    <property type="evidence" value="ECO:0007669"/>
    <property type="project" value="UniProtKB-SubCell"/>
</dbReference>
<feature type="transmembrane region" description="Helical" evidence="8">
    <location>
        <begin position="342"/>
        <end position="360"/>
    </location>
</feature>
<evidence type="ECO:0000256" key="8">
    <source>
        <dbReference type="SAM" id="Phobius"/>
    </source>
</evidence>
<sequence>MMLQLWGTYRNRAVIPTFDTIIIVVVWAIINGGLFFHYGIKVVNDSPRYLNYAQKITDGAGWYEPHNVWYLGYVIFIVVVKSLFHTNGAVILFQVLAHGLAAVALYLASQRLFATRGAALISALFFLTWIEVSAWNFYLLAESWYVSLVCFLLYALVSFDGSFQKSLLTSVLVLGVFMTKPTGIAALPAYGVFLFAFYKAHLLRWKPLFYSLVILMVPLFIELLNAMLSTFVLVENYATGEVVYGMSGVQGYAGKEQLLLPAQDLEIPPADLAPVSRWLLFVISNPGYFARLSMTKAWYYLAHIRPYYSVAHNAFIILTLYPLYVLAAIAGLRRKENRPFQMFAITFAAVHVMAIMVTTVDWDGRFLMPLLPLVFLFGGVGVWNTIKPYWRAYKVHRESPSTPT</sequence>
<feature type="transmembrane region" description="Helical" evidence="8">
    <location>
        <begin position="21"/>
        <end position="40"/>
    </location>
</feature>
<feature type="transmembrane region" description="Helical" evidence="8">
    <location>
        <begin position="366"/>
        <end position="386"/>
    </location>
</feature>
<evidence type="ECO:0000256" key="1">
    <source>
        <dbReference type="ARBA" id="ARBA00004651"/>
    </source>
</evidence>
<evidence type="ECO:0000256" key="2">
    <source>
        <dbReference type="ARBA" id="ARBA00022475"/>
    </source>
</evidence>
<proteinExistence type="predicted"/>
<dbReference type="EMBL" id="CP120682">
    <property type="protein sequence ID" value="WKN37922.1"/>
    <property type="molecule type" value="Genomic_DNA"/>
</dbReference>
<dbReference type="AlphaFoldDB" id="A0AA49GP30"/>
<dbReference type="GO" id="GO:0009103">
    <property type="term" value="P:lipopolysaccharide biosynthetic process"/>
    <property type="evidence" value="ECO:0007669"/>
    <property type="project" value="UniProtKB-ARBA"/>
</dbReference>
<dbReference type="GO" id="GO:0016763">
    <property type="term" value="F:pentosyltransferase activity"/>
    <property type="evidence" value="ECO:0007669"/>
    <property type="project" value="TreeGrafter"/>
</dbReference>
<protein>
    <submittedName>
        <fullName evidence="9">Glycosyltransferase family 39 protein</fullName>
    </submittedName>
</protein>
<keyword evidence="7 8" id="KW-0472">Membrane</keyword>
<comment type="subcellular location">
    <subcellularLocation>
        <location evidence="1">Cell membrane</location>
        <topology evidence="1">Multi-pass membrane protein</topology>
    </subcellularLocation>
</comment>
<gene>
    <name evidence="9" type="ORF">K4G66_04270</name>
</gene>
<evidence type="ECO:0000256" key="3">
    <source>
        <dbReference type="ARBA" id="ARBA00022676"/>
    </source>
</evidence>
<evidence type="ECO:0000256" key="4">
    <source>
        <dbReference type="ARBA" id="ARBA00022679"/>
    </source>
</evidence>
<evidence type="ECO:0000256" key="5">
    <source>
        <dbReference type="ARBA" id="ARBA00022692"/>
    </source>
</evidence>
<reference evidence="9" key="1">
    <citation type="journal article" date="2023" name="Comput. Struct. Biotechnol. J.">
        <title>Discovery of a novel marine Bacteroidetes with a rich repertoire of carbohydrate-active enzymes.</title>
        <authorList>
            <person name="Chen B."/>
            <person name="Liu G."/>
            <person name="Chen Q."/>
            <person name="Wang H."/>
            <person name="Liu L."/>
            <person name="Tang K."/>
        </authorList>
    </citation>
    <scope>NUCLEOTIDE SEQUENCE</scope>
    <source>
        <strain evidence="9">TK19036</strain>
    </source>
</reference>
<reference evidence="9" key="2">
    <citation type="journal article" date="2024" name="Antonie Van Leeuwenhoek">
        <title>Roseihalotalea indica gen. nov., sp. nov., a halophilic Bacteroidetes from mesopelagic Southwest Indian Ocean with higher carbohydrate metabolic potential.</title>
        <authorList>
            <person name="Chen B."/>
            <person name="Zhang M."/>
            <person name="Lin D."/>
            <person name="Ye J."/>
            <person name="Tang K."/>
        </authorList>
    </citation>
    <scope>NUCLEOTIDE SEQUENCE</scope>
    <source>
        <strain evidence="9">TK19036</strain>
    </source>
</reference>
<feature type="transmembrane region" description="Helical" evidence="8">
    <location>
        <begin position="209"/>
        <end position="234"/>
    </location>
</feature>
<dbReference type="PANTHER" id="PTHR33908:SF11">
    <property type="entry name" value="MEMBRANE PROTEIN"/>
    <property type="match status" value="1"/>
</dbReference>
<feature type="transmembrane region" description="Helical" evidence="8">
    <location>
        <begin position="89"/>
        <end position="107"/>
    </location>
</feature>
<feature type="transmembrane region" description="Helical" evidence="8">
    <location>
        <begin position="171"/>
        <end position="197"/>
    </location>
</feature>
<feature type="transmembrane region" description="Helical" evidence="8">
    <location>
        <begin position="310"/>
        <end position="330"/>
    </location>
</feature>
<dbReference type="PANTHER" id="PTHR33908">
    <property type="entry name" value="MANNOSYLTRANSFERASE YKCB-RELATED"/>
    <property type="match status" value="1"/>
</dbReference>
<accession>A0AA49GP30</accession>
<keyword evidence="2" id="KW-1003">Cell membrane</keyword>
<dbReference type="InterPro" id="IPR050297">
    <property type="entry name" value="LipidA_mod_glycosyltrf_83"/>
</dbReference>
<organism evidence="9">
    <name type="scientific">Roseihalotalea indica</name>
    <dbReference type="NCBI Taxonomy" id="2867963"/>
    <lineage>
        <taxon>Bacteria</taxon>
        <taxon>Pseudomonadati</taxon>
        <taxon>Bacteroidota</taxon>
        <taxon>Cytophagia</taxon>
        <taxon>Cytophagales</taxon>
        <taxon>Catalimonadaceae</taxon>
        <taxon>Roseihalotalea</taxon>
    </lineage>
</organism>
<feature type="transmembrane region" description="Helical" evidence="8">
    <location>
        <begin position="113"/>
        <end position="130"/>
    </location>
</feature>